<proteinExistence type="predicted"/>
<dbReference type="CDD" id="cd00067">
    <property type="entry name" value="GAL4"/>
    <property type="match status" value="1"/>
</dbReference>
<feature type="region of interest" description="Disordered" evidence="1">
    <location>
        <begin position="1"/>
        <end position="91"/>
    </location>
</feature>
<dbReference type="InterPro" id="IPR001138">
    <property type="entry name" value="Zn2Cys6_DnaBD"/>
</dbReference>
<dbReference type="InterPro" id="IPR052400">
    <property type="entry name" value="Zn2-C6_fungal_TF"/>
</dbReference>
<dbReference type="PANTHER" id="PTHR47657">
    <property type="entry name" value="STEROL REGULATORY ELEMENT-BINDING PROTEIN ECM22"/>
    <property type="match status" value="1"/>
</dbReference>
<dbReference type="AlphaFoldDB" id="A0A8H7ZEX8"/>
<evidence type="ECO:0000313" key="4">
    <source>
        <dbReference type="Proteomes" id="UP000669133"/>
    </source>
</evidence>
<dbReference type="GO" id="GO:0008270">
    <property type="term" value="F:zinc ion binding"/>
    <property type="evidence" value="ECO:0007669"/>
    <property type="project" value="InterPro"/>
</dbReference>
<dbReference type="PROSITE" id="PS50048">
    <property type="entry name" value="ZN2_CY6_FUNGAL_2"/>
    <property type="match status" value="1"/>
</dbReference>
<dbReference type="SUPFAM" id="SSF57701">
    <property type="entry name" value="Zn2/Cys6 DNA-binding domain"/>
    <property type="match status" value="1"/>
</dbReference>
<dbReference type="GO" id="GO:0000981">
    <property type="term" value="F:DNA-binding transcription factor activity, RNA polymerase II-specific"/>
    <property type="evidence" value="ECO:0007669"/>
    <property type="project" value="InterPro"/>
</dbReference>
<dbReference type="Gene3D" id="4.10.240.10">
    <property type="entry name" value="Zn(2)-C6 fungal-type DNA-binding domain"/>
    <property type="match status" value="1"/>
</dbReference>
<dbReference type="GeneID" id="93651227"/>
<protein>
    <recommendedName>
        <fullName evidence="2">Zn(2)-C6 fungal-type domain-containing protein</fullName>
    </recommendedName>
</protein>
<dbReference type="Pfam" id="PF00172">
    <property type="entry name" value="Zn_clus"/>
    <property type="match status" value="1"/>
</dbReference>
<feature type="region of interest" description="Disordered" evidence="1">
    <location>
        <begin position="274"/>
        <end position="306"/>
    </location>
</feature>
<feature type="compositionally biased region" description="Low complexity" evidence="1">
    <location>
        <begin position="296"/>
        <end position="306"/>
    </location>
</feature>
<accession>A0A8H7ZEX8</accession>
<dbReference type="PROSITE" id="PS00463">
    <property type="entry name" value="ZN2_CY6_FUNGAL_1"/>
    <property type="match status" value="1"/>
</dbReference>
<dbReference type="Proteomes" id="UP000669133">
    <property type="component" value="Unassembled WGS sequence"/>
</dbReference>
<evidence type="ECO:0000256" key="1">
    <source>
        <dbReference type="SAM" id="MobiDB-lite"/>
    </source>
</evidence>
<comment type="caution">
    <text evidence="3">The sequence shown here is derived from an EMBL/GenBank/DDBJ whole genome shotgun (WGS) entry which is preliminary data.</text>
</comment>
<feature type="compositionally biased region" description="Polar residues" evidence="1">
    <location>
        <begin position="283"/>
        <end position="295"/>
    </location>
</feature>
<organism evidence="3 4">
    <name type="scientific">Candida metapsilosis</name>
    <dbReference type="NCBI Taxonomy" id="273372"/>
    <lineage>
        <taxon>Eukaryota</taxon>
        <taxon>Fungi</taxon>
        <taxon>Dikarya</taxon>
        <taxon>Ascomycota</taxon>
        <taxon>Saccharomycotina</taxon>
        <taxon>Pichiomycetes</taxon>
        <taxon>Debaryomycetaceae</taxon>
        <taxon>Candida/Lodderomyces clade</taxon>
        <taxon>Candida</taxon>
    </lineage>
</organism>
<dbReference type="RefSeq" id="XP_067549833.1">
    <property type="nucleotide sequence ID" value="XM_067691470.1"/>
</dbReference>
<feature type="region of interest" description="Disordered" evidence="1">
    <location>
        <begin position="133"/>
        <end position="245"/>
    </location>
</feature>
<feature type="compositionally biased region" description="Low complexity" evidence="1">
    <location>
        <begin position="62"/>
        <end position="72"/>
    </location>
</feature>
<reference evidence="3 4" key="1">
    <citation type="submission" date="2020-12" db="EMBL/GenBank/DDBJ databases">
        <title>Effect of drift, selection, and recombination on the evolution of hybrid genomes in Candida yeast pathogens.</title>
        <authorList>
            <person name="Mixao V."/>
            <person name="Ksiezopolska E."/>
            <person name="Saus E."/>
            <person name="Boekhout T."/>
            <person name="Gacser A."/>
            <person name="Gabaldon T."/>
        </authorList>
    </citation>
    <scope>NUCLEOTIDE SEQUENCE [LARGE SCALE GENOMIC DNA]</scope>
    <source>
        <strain evidence="3 4">BP57</strain>
    </source>
</reference>
<gene>
    <name evidence="3" type="ORF">I9W82_002598</name>
</gene>
<dbReference type="SMART" id="SM00066">
    <property type="entry name" value="GAL4"/>
    <property type="match status" value="1"/>
</dbReference>
<dbReference type="EMBL" id="JAEOAQ010000002">
    <property type="protein sequence ID" value="KAG5420717.1"/>
    <property type="molecule type" value="Genomic_DNA"/>
</dbReference>
<feature type="domain" description="Zn(2)-C6 fungal-type" evidence="2">
    <location>
        <begin position="88"/>
        <end position="118"/>
    </location>
</feature>
<feature type="compositionally biased region" description="Low complexity" evidence="1">
    <location>
        <begin position="216"/>
        <end position="227"/>
    </location>
</feature>
<feature type="compositionally biased region" description="Basic and acidic residues" evidence="1">
    <location>
        <begin position="145"/>
        <end position="154"/>
    </location>
</feature>
<dbReference type="InterPro" id="IPR036864">
    <property type="entry name" value="Zn2-C6_fun-type_DNA-bd_sf"/>
</dbReference>
<keyword evidence="4" id="KW-1185">Reference proteome</keyword>
<evidence type="ECO:0000313" key="3">
    <source>
        <dbReference type="EMBL" id="KAG5420717.1"/>
    </source>
</evidence>
<name>A0A8H7ZEX8_9ASCO</name>
<dbReference type="OrthoDB" id="1924260at2759"/>
<dbReference type="PANTHER" id="PTHR47657:SF7">
    <property type="entry name" value="STEROL REGULATORY ELEMENT-BINDING PROTEIN ECM22"/>
    <property type="match status" value="1"/>
</dbReference>
<evidence type="ECO:0000259" key="2">
    <source>
        <dbReference type="PROSITE" id="PS50048"/>
    </source>
</evidence>
<sequence>MAVEPNSVGDRENKTGVKHTALLDRNTPRDFGSDSITKSGKNSKSKPKFKSPISNESPQSPASTAAAAAAKAQLDKQKRRKHKNSKLGCPNCKQRRVKCSEDLPSCLNCIKHKVECGYLKYTKEELEELKQAKLDRLQSLNYSDTKSESEETEQRMGLGSRKGSPLSGSSTDPATNKKKKSSTQSKIQKPGSKRSSAKTSSKRISQFQNQKFDHVSATTTAANTSSTDNQEEVREAFGNNTRGNGRVVIQNFDDLLGNDSGSGNSIVYPVYRMHQNDPEPHLNDNQSQDSGKSSGQLSQLPTTPSSLLSANALPGAILRPTSFSVSRFWKHGNYAKEYEQLITR</sequence>